<reference evidence="12 13" key="1">
    <citation type="submission" date="2015-04" db="EMBL/GenBank/DDBJ databases">
        <title>Complete genome sequence of Schizopora paradoxa KUC8140, a cosmopolitan wood degrader in East Asia.</title>
        <authorList>
            <consortium name="DOE Joint Genome Institute"/>
            <person name="Min B."/>
            <person name="Park H."/>
            <person name="Jang Y."/>
            <person name="Kim J.-J."/>
            <person name="Kim K.H."/>
            <person name="Pangilinan J."/>
            <person name="Lipzen A."/>
            <person name="Riley R."/>
            <person name="Grigoriev I.V."/>
            <person name="Spatafora J.W."/>
            <person name="Choi I.-G."/>
        </authorList>
    </citation>
    <scope>NUCLEOTIDE SEQUENCE [LARGE SCALE GENOMIC DNA]</scope>
    <source>
        <strain evidence="12 13">KUC8140</strain>
    </source>
</reference>
<keyword evidence="8 10" id="KW-0503">Monooxygenase</keyword>
<dbReference type="InterPro" id="IPR002401">
    <property type="entry name" value="Cyt_P450_E_grp-I"/>
</dbReference>
<dbReference type="PANTHER" id="PTHR46300">
    <property type="entry name" value="P450, PUTATIVE (EUROFUNG)-RELATED-RELATED"/>
    <property type="match status" value="1"/>
</dbReference>
<keyword evidence="5 9" id="KW-0479">Metal-binding</keyword>
<dbReference type="InterPro" id="IPR036396">
    <property type="entry name" value="Cyt_P450_sf"/>
</dbReference>
<evidence type="ECO:0000256" key="6">
    <source>
        <dbReference type="ARBA" id="ARBA00023002"/>
    </source>
</evidence>
<dbReference type="Pfam" id="PF00067">
    <property type="entry name" value="p450"/>
    <property type="match status" value="1"/>
</dbReference>
<feature type="binding site" description="axial binding residue" evidence="9">
    <location>
        <position position="441"/>
    </location>
    <ligand>
        <name>heme</name>
        <dbReference type="ChEBI" id="CHEBI:30413"/>
    </ligand>
    <ligandPart>
        <name>Fe</name>
        <dbReference type="ChEBI" id="CHEBI:18248"/>
    </ligandPart>
</feature>
<dbReference type="InParanoid" id="A0A0H2SFV5"/>
<keyword evidence="7 9" id="KW-0408">Iron</keyword>
<dbReference type="Gene3D" id="1.10.630.10">
    <property type="entry name" value="Cytochrome P450"/>
    <property type="match status" value="1"/>
</dbReference>
<dbReference type="PANTHER" id="PTHR46300:SF7">
    <property type="entry name" value="P450, PUTATIVE (EUROFUNG)-RELATED"/>
    <property type="match status" value="1"/>
</dbReference>
<dbReference type="InterPro" id="IPR017972">
    <property type="entry name" value="Cyt_P450_CS"/>
</dbReference>
<evidence type="ECO:0000256" key="7">
    <source>
        <dbReference type="ARBA" id="ARBA00023004"/>
    </source>
</evidence>
<keyword evidence="13" id="KW-1185">Reference proteome</keyword>
<proteinExistence type="inferred from homology"/>
<dbReference type="InterPro" id="IPR001128">
    <property type="entry name" value="Cyt_P450"/>
</dbReference>
<name>A0A0H2SFV5_9AGAM</name>
<evidence type="ECO:0000256" key="2">
    <source>
        <dbReference type="ARBA" id="ARBA00005179"/>
    </source>
</evidence>
<comment type="cofactor">
    <cofactor evidence="1 9">
        <name>heme</name>
        <dbReference type="ChEBI" id="CHEBI:30413"/>
    </cofactor>
</comment>
<evidence type="ECO:0000256" key="4">
    <source>
        <dbReference type="ARBA" id="ARBA00022617"/>
    </source>
</evidence>
<dbReference type="PRINTS" id="PR00385">
    <property type="entry name" value="P450"/>
</dbReference>
<evidence type="ECO:0000256" key="10">
    <source>
        <dbReference type="RuleBase" id="RU000461"/>
    </source>
</evidence>
<protein>
    <submittedName>
        <fullName evidence="12">Cytochrome P450 oxidoreductase OrdA-like protein</fullName>
    </submittedName>
</protein>
<organism evidence="12 13">
    <name type="scientific">Schizopora paradoxa</name>
    <dbReference type="NCBI Taxonomy" id="27342"/>
    <lineage>
        <taxon>Eukaryota</taxon>
        <taxon>Fungi</taxon>
        <taxon>Dikarya</taxon>
        <taxon>Basidiomycota</taxon>
        <taxon>Agaricomycotina</taxon>
        <taxon>Agaricomycetes</taxon>
        <taxon>Hymenochaetales</taxon>
        <taxon>Schizoporaceae</taxon>
        <taxon>Schizopora</taxon>
    </lineage>
</organism>
<dbReference type="STRING" id="27342.A0A0H2SFV5"/>
<accession>A0A0H2SFV5</accession>
<dbReference type="EMBL" id="KQ085923">
    <property type="protein sequence ID" value="KLO15926.1"/>
    <property type="molecule type" value="Genomic_DNA"/>
</dbReference>
<evidence type="ECO:0000256" key="3">
    <source>
        <dbReference type="ARBA" id="ARBA00010617"/>
    </source>
</evidence>
<dbReference type="GO" id="GO:0004497">
    <property type="term" value="F:monooxygenase activity"/>
    <property type="evidence" value="ECO:0007669"/>
    <property type="project" value="UniProtKB-KW"/>
</dbReference>
<evidence type="ECO:0000313" key="12">
    <source>
        <dbReference type="EMBL" id="KLO15926.1"/>
    </source>
</evidence>
<sequence length="535" mass="60116">MEYLTPVNVVLGCAAAFALRRLLTPGEKPKAPPPPGPKPLPVLGNLLDMPPPGGHDWMHWAKHKELYGPISVVSVMGMQIVIISDWQYAVELLDKKSIISSDRVQTVFGGKLCGWERSLAMTCYGDRFKKIRRDLHQVIGTSSALRKFHSLEEIEGRRFLLRVLDAPDQLYEHLRRTTGAVILAISHGYTIDQKDDPLIHLADECLAEASIAFQPGSWVVDFVPFLRFLPEWLPGMGFKKVGRAFFNHVVELLERPHEFVKQQMALGLAAPSYTKDTLEKTPNYSPEDESCIKWAAASIYGGGSDTTVSITYSFYLAMMLHPEIQRKAQEEIDRVVGTDRLPTIEDQPNLPYVAALVKETLRWYAILPMGLPHIMSQDEIFKGYLLPKGALIMPNIQLFTRDEKTFHDPMTFKPERHMDTEGRPAEADPRNMVFGFGRRICPGKDLADLSLFVLFSMTLAAFNITKAKDAAGNEIDAKSEWLPGLISRPKEFVCSITPRSSKAEALVRSIEEEHPVDKNDAETLSNVQFSRSPVF</sequence>
<gene>
    <name evidence="12" type="ORF">SCHPADRAFT_926938</name>
</gene>
<comment type="similarity">
    <text evidence="3 10">Belongs to the cytochrome P450 family.</text>
</comment>
<dbReference type="AlphaFoldDB" id="A0A0H2SFV5"/>
<dbReference type="CDD" id="cd11065">
    <property type="entry name" value="CYP64-like"/>
    <property type="match status" value="1"/>
</dbReference>
<keyword evidence="4 9" id="KW-0349">Heme</keyword>
<comment type="pathway">
    <text evidence="2">Secondary metabolite biosynthesis.</text>
</comment>
<dbReference type="SUPFAM" id="SSF48264">
    <property type="entry name" value="Cytochrome P450"/>
    <property type="match status" value="1"/>
</dbReference>
<evidence type="ECO:0000256" key="1">
    <source>
        <dbReference type="ARBA" id="ARBA00001971"/>
    </source>
</evidence>
<evidence type="ECO:0000313" key="13">
    <source>
        <dbReference type="Proteomes" id="UP000053477"/>
    </source>
</evidence>
<dbReference type="PROSITE" id="PS00086">
    <property type="entry name" value="CYTOCHROME_P450"/>
    <property type="match status" value="1"/>
</dbReference>
<dbReference type="GO" id="GO:0005506">
    <property type="term" value="F:iron ion binding"/>
    <property type="evidence" value="ECO:0007669"/>
    <property type="project" value="InterPro"/>
</dbReference>
<dbReference type="OrthoDB" id="2789670at2759"/>
<keyword evidence="6 10" id="KW-0560">Oxidoreductase</keyword>
<evidence type="ECO:0000256" key="9">
    <source>
        <dbReference type="PIRSR" id="PIRSR602401-1"/>
    </source>
</evidence>
<evidence type="ECO:0000256" key="11">
    <source>
        <dbReference type="SAM" id="MobiDB-lite"/>
    </source>
</evidence>
<feature type="region of interest" description="Disordered" evidence="11">
    <location>
        <begin position="26"/>
        <end position="45"/>
    </location>
</feature>
<feature type="compositionally biased region" description="Pro residues" evidence="11">
    <location>
        <begin position="31"/>
        <end position="40"/>
    </location>
</feature>
<dbReference type="GO" id="GO:0020037">
    <property type="term" value="F:heme binding"/>
    <property type="evidence" value="ECO:0007669"/>
    <property type="project" value="InterPro"/>
</dbReference>
<evidence type="ECO:0000256" key="8">
    <source>
        <dbReference type="ARBA" id="ARBA00023033"/>
    </source>
</evidence>
<evidence type="ECO:0000256" key="5">
    <source>
        <dbReference type="ARBA" id="ARBA00022723"/>
    </source>
</evidence>
<dbReference type="PRINTS" id="PR00463">
    <property type="entry name" value="EP450I"/>
</dbReference>
<dbReference type="InterPro" id="IPR050364">
    <property type="entry name" value="Cytochrome_P450_fung"/>
</dbReference>
<dbReference type="GO" id="GO:0016705">
    <property type="term" value="F:oxidoreductase activity, acting on paired donors, with incorporation or reduction of molecular oxygen"/>
    <property type="evidence" value="ECO:0007669"/>
    <property type="project" value="InterPro"/>
</dbReference>
<dbReference type="Proteomes" id="UP000053477">
    <property type="component" value="Unassembled WGS sequence"/>
</dbReference>